<dbReference type="SUPFAM" id="SSF56300">
    <property type="entry name" value="Metallo-dependent phosphatases"/>
    <property type="match status" value="1"/>
</dbReference>
<name>A0A060RAG0_9BACT</name>
<dbReference type="InterPro" id="IPR004843">
    <property type="entry name" value="Calcineurin-like_PHP"/>
</dbReference>
<keyword evidence="2" id="KW-0378">Hydrolase</keyword>
<evidence type="ECO:0000313" key="3">
    <source>
        <dbReference type="Proteomes" id="UP000027616"/>
    </source>
</evidence>
<dbReference type="STRING" id="1433126.BN938_2561"/>
<proteinExistence type="predicted"/>
<evidence type="ECO:0000259" key="1">
    <source>
        <dbReference type="Pfam" id="PF00149"/>
    </source>
</evidence>
<organism evidence="2 3">
    <name type="scientific">Mucinivorans hirudinis</name>
    <dbReference type="NCBI Taxonomy" id="1433126"/>
    <lineage>
        <taxon>Bacteria</taxon>
        <taxon>Pseudomonadati</taxon>
        <taxon>Bacteroidota</taxon>
        <taxon>Bacteroidia</taxon>
        <taxon>Bacteroidales</taxon>
        <taxon>Rikenellaceae</taxon>
        <taxon>Mucinivorans</taxon>
    </lineage>
</organism>
<sequence length="208" mass="23963">MNKIFFIADTHFGHKNVLKLCPNRPLAQENDTVAHDEWLMEMWNSTVNKNDYIYILGDFSFSPPNKTITLLERLSGRKHFIVGNHDKQTDKIAHLFESMSQIKDLVFTPNIYPFLNTEICVTLCHYPMVSWNKKPYGAIMLHGHCHGNIDAFNYESKELRFDVGIDGELSRQCGGIVDLETIYQAAISKAGTDDFRSYSQAHYRKDLL</sequence>
<keyword evidence="3" id="KW-1185">Reference proteome</keyword>
<dbReference type="AlphaFoldDB" id="A0A060RAG0"/>
<evidence type="ECO:0000313" key="2">
    <source>
        <dbReference type="EMBL" id="CDN32631.1"/>
    </source>
</evidence>
<dbReference type="eggNOG" id="COG4186">
    <property type="taxonomic scope" value="Bacteria"/>
</dbReference>
<accession>A0A060RAG0</accession>
<dbReference type="Proteomes" id="UP000027616">
    <property type="component" value="Chromosome I"/>
</dbReference>
<dbReference type="HOGENOM" id="CLU_092313_0_1_10"/>
<dbReference type="Gene3D" id="3.60.21.10">
    <property type="match status" value="1"/>
</dbReference>
<reference evidence="2 3" key="1">
    <citation type="journal article" date="2015" name="Genome Announc.">
        <title>Complete Genome Sequence of the Novel Leech Symbiont Mucinivorans hirudinis M3T.</title>
        <authorList>
            <person name="Nelson M.C."/>
            <person name="Bomar L."/>
            <person name="Graf J."/>
        </authorList>
    </citation>
    <scope>NUCLEOTIDE SEQUENCE [LARGE SCALE GENOMIC DNA]</scope>
    <source>
        <strain evidence="3">M3</strain>
    </source>
</reference>
<protein>
    <submittedName>
        <fullName evidence="2">Phosphohydrolase (MutT/nudix family protein)</fullName>
    </submittedName>
</protein>
<feature type="domain" description="Calcineurin-like phosphoesterase" evidence="1">
    <location>
        <begin position="3"/>
        <end position="115"/>
    </location>
</feature>
<dbReference type="EMBL" id="HG934468">
    <property type="protein sequence ID" value="CDN32631.1"/>
    <property type="molecule type" value="Genomic_DNA"/>
</dbReference>
<dbReference type="Pfam" id="PF00149">
    <property type="entry name" value="Metallophos"/>
    <property type="match status" value="1"/>
</dbReference>
<dbReference type="InterPro" id="IPR029052">
    <property type="entry name" value="Metallo-depent_PP-like"/>
</dbReference>
<gene>
    <name evidence="2" type="ORF">BN938_2561</name>
</gene>
<dbReference type="KEGG" id="rbc:BN938_2561"/>
<dbReference type="GO" id="GO:0016787">
    <property type="term" value="F:hydrolase activity"/>
    <property type="evidence" value="ECO:0007669"/>
    <property type="project" value="UniProtKB-KW"/>
</dbReference>